<dbReference type="AlphaFoldDB" id="A0A0N7F2A5"/>
<protein>
    <submittedName>
        <fullName evidence="1">Uncharacterized protein</fullName>
    </submittedName>
</protein>
<sequence length="105" mass="12165">MKHYKENDTVIYTDADGKRFDTFVIFETDRLTGLTHINHLNLKVTDAELELHPRSLTNEIPMNDVFSFQLFKQLKEKYADIDNRAANKGMTVHRDIPTIKLAKAS</sequence>
<dbReference type="EMBL" id="KT342854">
    <property type="protein sequence ID" value="ALG05208.1"/>
    <property type="molecule type" value="Genomic_DNA"/>
</dbReference>
<proteinExistence type="predicted"/>
<name>A0A0N7F2A5_9BACT</name>
<reference evidence="1" key="1">
    <citation type="submission" date="2015-07" db="EMBL/GenBank/DDBJ databases">
        <title>Exploring the genomic information of specific uncultured soil bacteria through a new metagenomic library-based strategy.</title>
        <authorList>
            <person name="Liu Y."/>
            <person name="Zhang R."/>
        </authorList>
    </citation>
    <scope>NUCLEOTIDE SEQUENCE</scope>
</reference>
<accession>A0A0N7F2A5</accession>
<organism evidence="1">
    <name type="scientific">uncultured bacterium 4C6</name>
    <dbReference type="NCBI Taxonomy" id="1701323"/>
    <lineage>
        <taxon>Bacteria</taxon>
        <taxon>environmental samples</taxon>
    </lineage>
</organism>
<evidence type="ECO:0000313" key="1">
    <source>
        <dbReference type="EMBL" id="ALG05208.1"/>
    </source>
</evidence>